<evidence type="ECO:0000313" key="4">
    <source>
        <dbReference type="Proteomes" id="UP001415857"/>
    </source>
</evidence>
<dbReference type="GO" id="GO:0005829">
    <property type="term" value="C:cytosol"/>
    <property type="evidence" value="ECO:0007669"/>
    <property type="project" value="TreeGrafter"/>
</dbReference>
<dbReference type="Gene3D" id="1.20.120.1320">
    <property type="entry name" value="Aspartokinase, catalytic domain"/>
    <property type="match status" value="1"/>
</dbReference>
<evidence type="ECO:0000259" key="2">
    <source>
        <dbReference type="Pfam" id="PF00696"/>
    </source>
</evidence>
<dbReference type="PANTHER" id="PTHR21499:SF59">
    <property type="entry name" value="ASPARTOKINASE"/>
    <property type="match status" value="1"/>
</dbReference>
<gene>
    <name evidence="3" type="ORF">L1049_027095</name>
</gene>
<keyword evidence="4" id="KW-1185">Reference proteome</keyword>
<dbReference type="SUPFAM" id="SSF53633">
    <property type="entry name" value="Carbamate kinase-like"/>
    <property type="match status" value="1"/>
</dbReference>
<name>A0AAP0QYE1_LIQFO</name>
<dbReference type="GO" id="GO:0009570">
    <property type="term" value="C:chloroplast stroma"/>
    <property type="evidence" value="ECO:0007669"/>
    <property type="project" value="TreeGrafter"/>
</dbReference>
<dbReference type="GO" id="GO:0009089">
    <property type="term" value="P:lysine biosynthetic process via diaminopimelate"/>
    <property type="evidence" value="ECO:0007669"/>
    <property type="project" value="TreeGrafter"/>
</dbReference>
<dbReference type="AlphaFoldDB" id="A0AAP0QYE1"/>
<accession>A0AAP0QYE1</accession>
<dbReference type="InterPro" id="IPR036393">
    <property type="entry name" value="AceGlu_kinase-like_sf"/>
</dbReference>
<proteinExistence type="inferred from homology"/>
<evidence type="ECO:0000313" key="3">
    <source>
        <dbReference type="EMBL" id="KAK9266127.1"/>
    </source>
</evidence>
<dbReference type="InterPro" id="IPR042199">
    <property type="entry name" value="AsparK_Bifunc_asparK/hSer_DH"/>
</dbReference>
<dbReference type="EMBL" id="JBBPBK010000224">
    <property type="protein sequence ID" value="KAK9266127.1"/>
    <property type="molecule type" value="Genomic_DNA"/>
</dbReference>
<comment type="similarity">
    <text evidence="1">Belongs to the aspartokinase family.</text>
</comment>
<dbReference type="Pfam" id="PF00696">
    <property type="entry name" value="AA_kinase"/>
    <property type="match status" value="1"/>
</dbReference>
<feature type="domain" description="Aspartate/glutamate/uridylate kinase" evidence="2">
    <location>
        <begin position="50"/>
        <end position="109"/>
    </location>
</feature>
<dbReference type="GO" id="GO:0009090">
    <property type="term" value="P:homoserine biosynthetic process"/>
    <property type="evidence" value="ECO:0007669"/>
    <property type="project" value="TreeGrafter"/>
</dbReference>
<evidence type="ECO:0000256" key="1">
    <source>
        <dbReference type="ARBA" id="ARBA00010122"/>
    </source>
</evidence>
<dbReference type="InterPro" id="IPR001048">
    <property type="entry name" value="Asp/Glu/Uridylate_kinase"/>
</dbReference>
<dbReference type="Gene3D" id="3.40.1160.10">
    <property type="entry name" value="Acetylglutamate kinase-like"/>
    <property type="match status" value="1"/>
</dbReference>
<sequence>MNSEFGLCTTVKESCKRRVLRINYEGGGVDVLERDETENQICDGVTSQFTCVMKFGGSSAASAERMREVADLILSFPDERPVIVLSAMGKTTNKLLLAGENAVNCSVTNASNIEELSFVRELHRRQELTSFLTILGH</sequence>
<comment type="caution">
    <text evidence="3">The sequence shown here is derived from an EMBL/GenBank/DDBJ whole genome shotgun (WGS) entry which is preliminary data.</text>
</comment>
<dbReference type="PANTHER" id="PTHR21499">
    <property type="entry name" value="ASPARTATE KINASE"/>
    <property type="match status" value="1"/>
</dbReference>
<reference evidence="3 4" key="1">
    <citation type="journal article" date="2024" name="Plant J.">
        <title>Genome sequences and population genomics reveal climatic adaptation and genomic divergence between two closely related sweetgum species.</title>
        <authorList>
            <person name="Xu W.Q."/>
            <person name="Ren C.Q."/>
            <person name="Zhang X.Y."/>
            <person name="Comes H.P."/>
            <person name="Liu X.H."/>
            <person name="Li Y.G."/>
            <person name="Kettle C.J."/>
            <person name="Jalonen R."/>
            <person name="Gaisberger H."/>
            <person name="Ma Y.Z."/>
            <person name="Qiu Y.X."/>
        </authorList>
    </citation>
    <scope>NUCLEOTIDE SEQUENCE [LARGE SCALE GENOMIC DNA]</scope>
    <source>
        <strain evidence="3">Hangzhou</strain>
    </source>
</reference>
<dbReference type="GO" id="GO:0004072">
    <property type="term" value="F:aspartate kinase activity"/>
    <property type="evidence" value="ECO:0007669"/>
    <property type="project" value="TreeGrafter"/>
</dbReference>
<protein>
    <recommendedName>
        <fullName evidence="2">Aspartate/glutamate/uridylate kinase domain-containing protein</fullName>
    </recommendedName>
</protein>
<organism evidence="3 4">
    <name type="scientific">Liquidambar formosana</name>
    <name type="common">Formosan gum</name>
    <dbReference type="NCBI Taxonomy" id="63359"/>
    <lineage>
        <taxon>Eukaryota</taxon>
        <taxon>Viridiplantae</taxon>
        <taxon>Streptophyta</taxon>
        <taxon>Embryophyta</taxon>
        <taxon>Tracheophyta</taxon>
        <taxon>Spermatophyta</taxon>
        <taxon>Magnoliopsida</taxon>
        <taxon>eudicotyledons</taxon>
        <taxon>Gunneridae</taxon>
        <taxon>Pentapetalae</taxon>
        <taxon>Saxifragales</taxon>
        <taxon>Altingiaceae</taxon>
        <taxon>Liquidambar</taxon>
    </lineage>
</organism>
<dbReference type="Proteomes" id="UP001415857">
    <property type="component" value="Unassembled WGS sequence"/>
</dbReference>